<gene>
    <name evidence="12" type="ORF">AAP_06421</name>
</gene>
<reference evidence="12 13" key="1">
    <citation type="journal article" date="2016" name="Genome Biol. Evol.">
        <title>Divergent and convergent evolution of fungal pathogenicity.</title>
        <authorList>
            <person name="Shang Y."/>
            <person name="Xiao G."/>
            <person name="Zheng P."/>
            <person name="Cen K."/>
            <person name="Zhan S."/>
            <person name="Wang C."/>
        </authorList>
    </citation>
    <scope>NUCLEOTIDE SEQUENCE [LARGE SCALE GENOMIC DNA]</scope>
    <source>
        <strain evidence="12 13">ARSEF 7405</strain>
    </source>
</reference>
<keyword evidence="6" id="KW-0378">Hydrolase</keyword>
<dbReference type="EMBL" id="AZGZ01000060">
    <property type="protein sequence ID" value="KZZ86576.1"/>
    <property type="molecule type" value="Genomic_DNA"/>
</dbReference>
<keyword evidence="5" id="KW-0732">Signal</keyword>
<dbReference type="PANTHER" id="PTHR31316:SF0">
    <property type="entry name" value="SECRETED BETA-GLUCOSIDASE SIM1-RELATED"/>
    <property type="match status" value="1"/>
</dbReference>
<evidence type="ECO:0000256" key="9">
    <source>
        <dbReference type="ARBA" id="ARBA00023316"/>
    </source>
</evidence>
<dbReference type="GO" id="GO:0009277">
    <property type="term" value="C:fungal-type cell wall"/>
    <property type="evidence" value="ECO:0007669"/>
    <property type="project" value="TreeGrafter"/>
</dbReference>
<keyword evidence="10" id="KW-0624">Polysaccharide degradation</keyword>
<proteinExistence type="inferred from homology"/>
<feature type="compositionally biased region" description="Low complexity" evidence="11">
    <location>
        <begin position="82"/>
        <end position="98"/>
    </location>
</feature>
<evidence type="ECO:0000256" key="5">
    <source>
        <dbReference type="ARBA" id="ARBA00022729"/>
    </source>
</evidence>
<dbReference type="GO" id="GO:0031505">
    <property type="term" value="P:fungal-type cell wall organization"/>
    <property type="evidence" value="ECO:0007669"/>
    <property type="project" value="TreeGrafter"/>
</dbReference>
<organism evidence="12 13">
    <name type="scientific">Ascosphaera apis ARSEF 7405</name>
    <dbReference type="NCBI Taxonomy" id="392613"/>
    <lineage>
        <taxon>Eukaryota</taxon>
        <taxon>Fungi</taxon>
        <taxon>Dikarya</taxon>
        <taxon>Ascomycota</taxon>
        <taxon>Pezizomycotina</taxon>
        <taxon>Eurotiomycetes</taxon>
        <taxon>Eurotiomycetidae</taxon>
        <taxon>Onygenales</taxon>
        <taxon>Ascosphaeraceae</taxon>
        <taxon>Ascosphaera</taxon>
    </lineage>
</organism>
<evidence type="ECO:0000313" key="13">
    <source>
        <dbReference type="Proteomes" id="UP000242877"/>
    </source>
</evidence>
<dbReference type="PANTHER" id="PTHR31316">
    <property type="entry name" value="BETA-GLUCOSIDASE-LIKE PROTEIN NCA3, MITOCHONDRIAL-RELATED"/>
    <property type="match status" value="1"/>
</dbReference>
<evidence type="ECO:0000256" key="6">
    <source>
        <dbReference type="ARBA" id="ARBA00022801"/>
    </source>
</evidence>
<dbReference type="GO" id="GO:0000272">
    <property type="term" value="P:polysaccharide catabolic process"/>
    <property type="evidence" value="ECO:0007669"/>
    <property type="project" value="UniProtKB-KW"/>
</dbReference>
<evidence type="ECO:0000256" key="2">
    <source>
        <dbReference type="ARBA" id="ARBA00010579"/>
    </source>
</evidence>
<dbReference type="GO" id="GO:0016798">
    <property type="term" value="F:hydrolase activity, acting on glycosyl bonds"/>
    <property type="evidence" value="ECO:0007669"/>
    <property type="project" value="UniProtKB-KW"/>
</dbReference>
<feature type="region of interest" description="Disordered" evidence="11">
    <location>
        <begin position="76"/>
        <end position="98"/>
    </location>
</feature>
<keyword evidence="3" id="KW-0134">Cell wall</keyword>
<comment type="subcellular location">
    <subcellularLocation>
        <location evidence="1">Secreted</location>
        <location evidence="1">Cell wall</location>
    </subcellularLocation>
</comment>
<keyword evidence="7" id="KW-0119">Carbohydrate metabolism</keyword>
<dbReference type="Proteomes" id="UP000242877">
    <property type="component" value="Unassembled WGS sequence"/>
</dbReference>
<keyword evidence="13" id="KW-1185">Reference proteome</keyword>
<name>A0A167UT48_9EURO</name>
<evidence type="ECO:0000313" key="12">
    <source>
        <dbReference type="EMBL" id="KZZ86576.1"/>
    </source>
</evidence>
<keyword evidence="8" id="KW-0326">Glycosidase</keyword>
<feature type="region of interest" description="Disordered" evidence="11">
    <location>
        <begin position="133"/>
        <end position="163"/>
    </location>
</feature>
<dbReference type="VEuPathDB" id="FungiDB:AAP_06421"/>
<evidence type="ECO:0000256" key="11">
    <source>
        <dbReference type="SAM" id="MobiDB-lite"/>
    </source>
</evidence>
<dbReference type="AlphaFoldDB" id="A0A167UT48"/>
<comment type="similarity">
    <text evidence="2">Belongs to the SUN family.</text>
</comment>
<evidence type="ECO:0000256" key="7">
    <source>
        <dbReference type="ARBA" id="ARBA00023277"/>
    </source>
</evidence>
<evidence type="ECO:0000256" key="4">
    <source>
        <dbReference type="ARBA" id="ARBA00022525"/>
    </source>
</evidence>
<dbReference type="GO" id="GO:0009986">
    <property type="term" value="C:cell surface"/>
    <property type="evidence" value="ECO:0007669"/>
    <property type="project" value="TreeGrafter"/>
</dbReference>
<evidence type="ECO:0000256" key="10">
    <source>
        <dbReference type="ARBA" id="ARBA00023326"/>
    </source>
</evidence>
<keyword evidence="9" id="KW-0961">Cell wall biogenesis/degradation</keyword>
<evidence type="ECO:0000256" key="3">
    <source>
        <dbReference type="ARBA" id="ARBA00022512"/>
    </source>
</evidence>
<dbReference type="Pfam" id="PF03856">
    <property type="entry name" value="SUN"/>
    <property type="match status" value="1"/>
</dbReference>
<keyword evidence="4" id="KW-0964">Secreted</keyword>
<dbReference type="OrthoDB" id="5339822at2759"/>
<evidence type="ECO:0000256" key="8">
    <source>
        <dbReference type="ARBA" id="ARBA00023295"/>
    </source>
</evidence>
<sequence length="445" mass="46643">MKFNSAVIIAAAAVANAQPHRHYRHAAHHARSVVEGPPVYAYKLDDRVITQAEACQGIRDGTLVWADGSAPPANVCDSLEDAGSAAPTSSAAPTETPAAQAAEFFAKPETTTYSISTPVPTVIAPTSTAAASSSSAVSSSTSSSASASASASESSAPSPIGHSSSSIFNAVGLDKEFPDGELSCDTFPSEYGAIALDYLNLGGWTGIQDITVDNGAVSNINTGKQGPCKNGNMCSYSCPPGYQKSQWPSTQGATGQSVGGLECRGGKLHLTNPSLSKHLCIKGTGNVFVKNTLSEHVAVCRTDYPGTESETIPLLASPGESQELTSPDESTYYRWNGKPTSAQYYVNKKGVSIEDGCTWGNGDRQVGNWAPVNLGVGYSNGATWISIMPNRPTTNPDLDFKIKIEGTGLSSKCYFENGKFYLDGQEMDGGCTTSFTDGEAHYVFY</sequence>
<dbReference type="InterPro" id="IPR005556">
    <property type="entry name" value="SUN"/>
</dbReference>
<accession>A0A167UT48</accession>
<comment type="caution">
    <text evidence="12">The sequence shown here is derived from an EMBL/GenBank/DDBJ whole genome shotgun (WGS) entry which is preliminary data.</text>
</comment>
<dbReference type="InterPro" id="IPR051526">
    <property type="entry name" value="Beta-Glucosidase_SUN"/>
</dbReference>
<evidence type="ECO:0000256" key="1">
    <source>
        <dbReference type="ARBA" id="ARBA00004191"/>
    </source>
</evidence>
<protein>
    <submittedName>
        <fullName evidence="12">Sun</fullName>
    </submittedName>
</protein>